<accession>A0AAV8Y3R8</accession>
<dbReference type="AlphaFoldDB" id="A0AAV8Y3R8"/>
<reference evidence="1" key="1">
    <citation type="journal article" date="2023" name="Insect Mol. Biol.">
        <title>Genome sequencing provides insights into the evolution of gene families encoding plant cell wall-degrading enzymes in longhorned beetles.</title>
        <authorList>
            <person name="Shin N.R."/>
            <person name="Okamura Y."/>
            <person name="Kirsch R."/>
            <person name="Pauchet Y."/>
        </authorList>
    </citation>
    <scope>NUCLEOTIDE SEQUENCE</scope>
    <source>
        <strain evidence="1">AMC_N1</strain>
    </source>
</reference>
<sequence length="291" mass="32995">MNSQKRIKWSRILKQIVEEALNATSGSDLKITHSITLDQLNVTGPQRQKVNDWFDVFNISIPVSDSRARNRAYGLALEEQNRILNKCLRYTAVQFCSTNANGGSKSSFWRSIPGKTRGAYSDYSNVELDDTPDIPLSGTLIKKLNITSEVSADCNNEKSVLLQELNELEYDGLENLAGFVCHKLRDPTLQNSSSQGYSWIDHLSEGVTSCARPLKTERRSIRPWAHPDEYNRDLEDRYEGDGRKEVWDDDDYLKWPGKVSLWGQVHQSAFAALLPWSGCTIYQETSERAAL</sequence>
<gene>
    <name evidence="1" type="ORF">NQ318_020384</name>
</gene>
<evidence type="ECO:0000313" key="2">
    <source>
        <dbReference type="Proteomes" id="UP001162162"/>
    </source>
</evidence>
<organism evidence="1 2">
    <name type="scientific">Aromia moschata</name>
    <dbReference type="NCBI Taxonomy" id="1265417"/>
    <lineage>
        <taxon>Eukaryota</taxon>
        <taxon>Metazoa</taxon>
        <taxon>Ecdysozoa</taxon>
        <taxon>Arthropoda</taxon>
        <taxon>Hexapoda</taxon>
        <taxon>Insecta</taxon>
        <taxon>Pterygota</taxon>
        <taxon>Neoptera</taxon>
        <taxon>Endopterygota</taxon>
        <taxon>Coleoptera</taxon>
        <taxon>Polyphaga</taxon>
        <taxon>Cucujiformia</taxon>
        <taxon>Chrysomeloidea</taxon>
        <taxon>Cerambycidae</taxon>
        <taxon>Cerambycinae</taxon>
        <taxon>Callichromatini</taxon>
        <taxon>Aromia</taxon>
    </lineage>
</organism>
<comment type="caution">
    <text evidence="1">The sequence shown here is derived from an EMBL/GenBank/DDBJ whole genome shotgun (WGS) entry which is preliminary data.</text>
</comment>
<name>A0AAV8Y3R8_9CUCU</name>
<evidence type="ECO:0000313" key="1">
    <source>
        <dbReference type="EMBL" id="KAJ8945539.1"/>
    </source>
</evidence>
<keyword evidence="2" id="KW-1185">Reference proteome</keyword>
<proteinExistence type="predicted"/>
<dbReference type="EMBL" id="JAPWTK010000213">
    <property type="protein sequence ID" value="KAJ8945539.1"/>
    <property type="molecule type" value="Genomic_DNA"/>
</dbReference>
<protein>
    <submittedName>
        <fullName evidence="1">Uncharacterized protein</fullName>
    </submittedName>
</protein>
<dbReference type="Proteomes" id="UP001162162">
    <property type="component" value="Unassembled WGS sequence"/>
</dbReference>